<feature type="transmembrane region" description="Helical" evidence="1">
    <location>
        <begin position="52"/>
        <end position="77"/>
    </location>
</feature>
<sequence length="186" mass="21416">MVDGSTVVNDIDAELPNLVEELFESLRLQFVLASKHDRLFFENVVVFVGSNFTVFVFFFIIFFIFVVIFYFFVFLSLKEHTKCRGRELEGEKGLKYVGKKKGSMTEERDWKSGGFYCCWKKCEKRLVIQTVITMVESNIRTIVVMYHSRAAPSMTVMPKTPLSVGLSSIFRLNYSPSLVSAMLLQL</sequence>
<evidence type="ECO:0000313" key="3">
    <source>
        <dbReference type="Proteomes" id="UP001386955"/>
    </source>
</evidence>
<gene>
    <name evidence="2" type="ORF">VNO78_28908</name>
</gene>
<keyword evidence="1" id="KW-0812">Transmembrane</keyword>
<name>A0AAN9WZS6_PSOTE</name>
<evidence type="ECO:0008006" key="4">
    <source>
        <dbReference type="Google" id="ProtNLM"/>
    </source>
</evidence>
<accession>A0AAN9WZS6</accession>
<reference evidence="2 3" key="1">
    <citation type="submission" date="2024-01" db="EMBL/GenBank/DDBJ databases">
        <title>The genomes of 5 underutilized Papilionoideae crops provide insights into root nodulation and disease resistanc.</title>
        <authorList>
            <person name="Jiang F."/>
        </authorList>
    </citation>
    <scope>NUCLEOTIDE SEQUENCE [LARGE SCALE GENOMIC DNA]</scope>
    <source>
        <strain evidence="2">DUOXIRENSHENG_FW03</strain>
        <tissue evidence="2">Leaves</tissue>
    </source>
</reference>
<organism evidence="2 3">
    <name type="scientific">Psophocarpus tetragonolobus</name>
    <name type="common">Winged bean</name>
    <name type="synonym">Dolichos tetragonolobus</name>
    <dbReference type="NCBI Taxonomy" id="3891"/>
    <lineage>
        <taxon>Eukaryota</taxon>
        <taxon>Viridiplantae</taxon>
        <taxon>Streptophyta</taxon>
        <taxon>Embryophyta</taxon>
        <taxon>Tracheophyta</taxon>
        <taxon>Spermatophyta</taxon>
        <taxon>Magnoliopsida</taxon>
        <taxon>eudicotyledons</taxon>
        <taxon>Gunneridae</taxon>
        <taxon>Pentapetalae</taxon>
        <taxon>rosids</taxon>
        <taxon>fabids</taxon>
        <taxon>Fabales</taxon>
        <taxon>Fabaceae</taxon>
        <taxon>Papilionoideae</taxon>
        <taxon>50 kb inversion clade</taxon>
        <taxon>NPAAA clade</taxon>
        <taxon>indigoferoid/millettioid clade</taxon>
        <taxon>Phaseoleae</taxon>
        <taxon>Psophocarpus</taxon>
    </lineage>
</organism>
<dbReference type="EMBL" id="JAYMYS010000008">
    <property type="protein sequence ID" value="KAK7383234.1"/>
    <property type="molecule type" value="Genomic_DNA"/>
</dbReference>
<protein>
    <recommendedName>
        <fullName evidence="4">Transmembrane protein</fullName>
    </recommendedName>
</protein>
<evidence type="ECO:0000256" key="1">
    <source>
        <dbReference type="SAM" id="Phobius"/>
    </source>
</evidence>
<keyword evidence="1" id="KW-1133">Transmembrane helix</keyword>
<evidence type="ECO:0000313" key="2">
    <source>
        <dbReference type="EMBL" id="KAK7383234.1"/>
    </source>
</evidence>
<dbReference type="Proteomes" id="UP001386955">
    <property type="component" value="Unassembled WGS sequence"/>
</dbReference>
<comment type="caution">
    <text evidence="2">The sequence shown here is derived from an EMBL/GenBank/DDBJ whole genome shotgun (WGS) entry which is preliminary data.</text>
</comment>
<keyword evidence="1" id="KW-0472">Membrane</keyword>
<keyword evidence="3" id="KW-1185">Reference proteome</keyword>
<proteinExistence type="predicted"/>
<dbReference type="AlphaFoldDB" id="A0AAN9WZS6"/>